<sequence>MADDALIFVYGTLRPGGSAEARMIGHGRWLGPATATGRLYRISHYPGFVADTGDDVVQGAVFEAADPGALLAELDIYEGCGPDDDAPHEYQRVRIDICHRGRSRTAWAYVYAWPVDEANHIGDGDFLRAPA</sequence>
<dbReference type="Gene3D" id="3.10.490.10">
    <property type="entry name" value="Gamma-glutamyl cyclotransferase-like"/>
    <property type="match status" value="1"/>
</dbReference>
<dbReference type="EMBL" id="JAINVV010000009">
    <property type="protein sequence ID" value="MBY8824748.1"/>
    <property type="molecule type" value="Genomic_DNA"/>
</dbReference>
<dbReference type="Pfam" id="PF06094">
    <property type="entry name" value="GGACT"/>
    <property type="match status" value="1"/>
</dbReference>
<dbReference type="InterPro" id="IPR013024">
    <property type="entry name" value="GGCT-like"/>
</dbReference>
<evidence type="ECO:0000313" key="2">
    <source>
        <dbReference type="EMBL" id="MBY8824748.1"/>
    </source>
</evidence>
<comment type="caution">
    <text evidence="2">The sequence shown here is derived from an EMBL/GenBank/DDBJ whole genome shotgun (WGS) entry which is preliminary data.</text>
</comment>
<dbReference type="CDD" id="cd06661">
    <property type="entry name" value="GGCT_like"/>
    <property type="match status" value="1"/>
</dbReference>
<dbReference type="SUPFAM" id="SSF110857">
    <property type="entry name" value="Gamma-glutamyl cyclotransferase-like"/>
    <property type="match status" value="1"/>
</dbReference>
<reference evidence="2 3" key="1">
    <citation type="submission" date="2021-08" db="EMBL/GenBank/DDBJ databases">
        <authorList>
            <person name="Tuo L."/>
        </authorList>
    </citation>
    <scope>NUCLEOTIDE SEQUENCE [LARGE SCALE GENOMIC DNA]</scope>
    <source>
        <strain evidence="2 3">JCM 31229</strain>
    </source>
</reference>
<proteinExistence type="predicted"/>
<dbReference type="Proteomes" id="UP000706039">
    <property type="component" value="Unassembled WGS sequence"/>
</dbReference>
<keyword evidence="3" id="KW-1185">Reference proteome</keyword>
<dbReference type="InterPro" id="IPR009288">
    <property type="entry name" value="AIG2-like_dom"/>
</dbReference>
<gene>
    <name evidence="2" type="ORF">K7G82_20760</name>
</gene>
<name>A0ABS7PU74_9SPHN</name>
<evidence type="ECO:0000259" key="1">
    <source>
        <dbReference type="Pfam" id="PF06094"/>
    </source>
</evidence>
<evidence type="ECO:0000313" key="3">
    <source>
        <dbReference type="Proteomes" id="UP000706039"/>
    </source>
</evidence>
<protein>
    <submittedName>
        <fullName evidence="2">Gamma-glutamylcyclotransferase</fullName>
    </submittedName>
</protein>
<accession>A0ABS7PU74</accession>
<dbReference type="InterPro" id="IPR036568">
    <property type="entry name" value="GGCT-like_sf"/>
</dbReference>
<feature type="domain" description="Gamma-glutamylcyclotransferase AIG2-like" evidence="1">
    <location>
        <begin position="7"/>
        <end position="127"/>
    </location>
</feature>
<organism evidence="2 3">
    <name type="scientific">Sphingomonas colocasiae</name>
    <dbReference type="NCBI Taxonomy" id="1848973"/>
    <lineage>
        <taxon>Bacteria</taxon>
        <taxon>Pseudomonadati</taxon>
        <taxon>Pseudomonadota</taxon>
        <taxon>Alphaproteobacteria</taxon>
        <taxon>Sphingomonadales</taxon>
        <taxon>Sphingomonadaceae</taxon>
        <taxon>Sphingomonas</taxon>
    </lineage>
</organism>
<dbReference type="RefSeq" id="WP_222991816.1">
    <property type="nucleotide sequence ID" value="NZ_JAINVV010000009.1"/>
</dbReference>